<evidence type="ECO:0000313" key="3">
    <source>
        <dbReference type="Proteomes" id="UP000235392"/>
    </source>
</evidence>
<feature type="region of interest" description="Disordered" evidence="1">
    <location>
        <begin position="263"/>
        <end position="321"/>
    </location>
</feature>
<feature type="compositionally biased region" description="Basic and acidic residues" evidence="1">
    <location>
        <begin position="170"/>
        <end position="180"/>
    </location>
</feature>
<feature type="region of interest" description="Disordered" evidence="1">
    <location>
        <begin position="1"/>
        <end position="229"/>
    </location>
</feature>
<name>A0A2N5S0J0_9BASI</name>
<feature type="compositionally biased region" description="Polar residues" evidence="1">
    <location>
        <begin position="367"/>
        <end position="403"/>
    </location>
</feature>
<sequence>MNHFPSDFSGGANFGAGPDSSNNPFRAPGSNHAGNPHRPTRGGFRGASVPGGPTSRDRMVEMGPPDAFGNNIFSFTKSDRQGPRSRGRNTNGHSTNRSEDHGSNYSGTRGGGSFYGDWSSELSNRGSRSISNLPTLAFHRGGIKGRGGGVGSSRGMGDRSSAAQLGRRTNGRDLKFEDRKPLHRMGRGGALGSNSGGDRGDRAKLNGGVEFDDRKKDREKVDENAPRRTLTDFRIVALRVPDIDWDWVAESAKPTVEFDSSAIAANIEESQNQSNSSPAPKLPTSATKQDADVASGENGEIPPPTKADAPLATEEAKSVGTIEMGKKIYNDTASAVTGLDLAIDDANSDNEEQALERGVNDQLFPKSCQTTPKPHSTDSTPLTAEQPETTGSAPPSRSLYQSY</sequence>
<protein>
    <submittedName>
        <fullName evidence="2">Uncharacterized protein</fullName>
    </submittedName>
</protein>
<dbReference type="Proteomes" id="UP000235392">
    <property type="component" value="Unassembled WGS sequence"/>
</dbReference>
<feature type="compositionally biased region" description="Gly residues" evidence="1">
    <location>
        <begin position="187"/>
        <end position="197"/>
    </location>
</feature>
<reference evidence="2 3" key="1">
    <citation type="submission" date="2017-11" db="EMBL/GenBank/DDBJ databases">
        <title>De novo assembly and phasing of dikaryotic genomes from two isolates of Puccinia coronata f. sp. avenae, the causal agent of oat crown rust.</title>
        <authorList>
            <person name="Miller M.E."/>
            <person name="Zhang Y."/>
            <person name="Omidvar V."/>
            <person name="Sperschneider J."/>
            <person name="Schwessinger B."/>
            <person name="Raley C."/>
            <person name="Palmer J.M."/>
            <person name="Garnica D."/>
            <person name="Upadhyaya N."/>
            <person name="Rathjen J."/>
            <person name="Taylor J.M."/>
            <person name="Park R.F."/>
            <person name="Dodds P.N."/>
            <person name="Hirsch C.D."/>
            <person name="Kianian S.F."/>
            <person name="Figueroa M."/>
        </authorList>
    </citation>
    <scope>NUCLEOTIDE SEQUENCE [LARGE SCALE GENOMIC DNA]</scope>
    <source>
        <strain evidence="2">12SD80</strain>
    </source>
</reference>
<evidence type="ECO:0000256" key="1">
    <source>
        <dbReference type="SAM" id="MobiDB-lite"/>
    </source>
</evidence>
<dbReference type="AlphaFoldDB" id="A0A2N5S0J0"/>
<evidence type="ECO:0000313" key="2">
    <source>
        <dbReference type="EMBL" id="PLW06756.1"/>
    </source>
</evidence>
<feature type="compositionally biased region" description="Low complexity" evidence="1">
    <location>
        <begin position="268"/>
        <end position="277"/>
    </location>
</feature>
<feature type="compositionally biased region" description="Polar residues" evidence="1">
    <location>
        <begin position="120"/>
        <end position="134"/>
    </location>
</feature>
<comment type="caution">
    <text evidence="2">The sequence shown here is derived from an EMBL/GenBank/DDBJ whole genome shotgun (WGS) entry which is preliminary data.</text>
</comment>
<gene>
    <name evidence="2" type="ORF">PCASD_25244</name>
</gene>
<proteinExistence type="predicted"/>
<accession>A0A2N5S0J0</accession>
<dbReference type="EMBL" id="PGCI01001189">
    <property type="protein sequence ID" value="PLW06756.1"/>
    <property type="molecule type" value="Genomic_DNA"/>
</dbReference>
<feature type="region of interest" description="Disordered" evidence="1">
    <location>
        <begin position="347"/>
        <end position="403"/>
    </location>
</feature>
<feature type="compositionally biased region" description="Basic and acidic residues" evidence="1">
    <location>
        <begin position="211"/>
        <end position="229"/>
    </location>
</feature>
<organism evidence="2 3">
    <name type="scientific">Puccinia coronata f. sp. avenae</name>
    <dbReference type="NCBI Taxonomy" id="200324"/>
    <lineage>
        <taxon>Eukaryota</taxon>
        <taxon>Fungi</taxon>
        <taxon>Dikarya</taxon>
        <taxon>Basidiomycota</taxon>
        <taxon>Pucciniomycotina</taxon>
        <taxon>Pucciniomycetes</taxon>
        <taxon>Pucciniales</taxon>
        <taxon>Pucciniaceae</taxon>
        <taxon>Puccinia</taxon>
    </lineage>
</organism>
<feature type="compositionally biased region" description="Gly residues" evidence="1">
    <location>
        <begin position="144"/>
        <end position="154"/>
    </location>
</feature>